<dbReference type="Pfam" id="PF03088">
    <property type="entry name" value="Str_synth"/>
    <property type="match status" value="1"/>
</dbReference>
<reference evidence="6" key="1">
    <citation type="journal article" date="2019" name="Int. J. Syst. Evol. Microbiol.">
        <title>The Global Catalogue of Microorganisms (GCM) 10K type strain sequencing project: providing services to taxonomists for standard genome sequencing and annotation.</title>
        <authorList>
            <consortium name="The Broad Institute Genomics Platform"/>
            <consortium name="The Broad Institute Genome Sequencing Center for Infectious Disease"/>
            <person name="Wu L."/>
            <person name="Ma J."/>
        </authorList>
    </citation>
    <scope>NUCLEOTIDE SEQUENCE [LARGE SCALE GENOMIC DNA]</scope>
    <source>
        <strain evidence="6">KACC 12507</strain>
    </source>
</reference>
<dbReference type="InterPro" id="IPR011042">
    <property type="entry name" value="6-blade_b-propeller_TolB-like"/>
</dbReference>
<sequence length="353" mass="38078">MKKALLGIILLITIAAGVLYVKSPLRPVNWYPDATIGLNNMFSPNTALSAVTIYNRSALIGPEDIYVSDDGIAYTGLANGAIVSFPVSSPNNSRVIANTGGRPLGIRGDNEGNLIVSDPIRGLLSVSLGGRVNVLVNSFEGAPLRLIDHHDIAENGDIYFSNASSRFGIDDYLHDFLEASATGSIYRYSPESGETNMVMSGIFFANGVAVGPNDEFLLVAETGKSRILKYHLKGKRKGETSIFANNLPAMPDNISFNGTDTFWVGMVSLRDWRVEALAAFPAIRRMLGALPMEWLEPKEGYGFVLGFDIHGNVVANYQSPNVYNTVTAAYEHNGNLYLGSLHSNGVAVLSLGR</sequence>
<protein>
    <submittedName>
        <fullName evidence="5">Strictosidine synthase family protein</fullName>
    </submittedName>
</protein>
<dbReference type="InterPro" id="IPR018119">
    <property type="entry name" value="Strictosidine_synth_cons-reg"/>
</dbReference>
<proteinExistence type="inferred from homology"/>
<keyword evidence="6" id="KW-1185">Reference proteome</keyword>
<dbReference type="PANTHER" id="PTHR10426">
    <property type="entry name" value="STRICTOSIDINE SYNTHASE-RELATED"/>
    <property type="match status" value="1"/>
</dbReference>
<dbReference type="Gene3D" id="2.120.10.30">
    <property type="entry name" value="TolB, C-terminal domain"/>
    <property type="match status" value="1"/>
</dbReference>
<comment type="similarity">
    <text evidence="1">Belongs to the strictosidine synthase family.</text>
</comment>
<evidence type="ECO:0000256" key="1">
    <source>
        <dbReference type="ARBA" id="ARBA00009191"/>
    </source>
</evidence>
<keyword evidence="2" id="KW-0597">Phosphoprotein</keyword>
<feature type="domain" description="Strictosidine synthase conserved region" evidence="4">
    <location>
        <begin position="149"/>
        <end position="234"/>
    </location>
</feature>
<dbReference type="EMBL" id="JBHSGU010000005">
    <property type="protein sequence ID" value="MFC4700788.1"/>
    <property type="molecule type" value="Genomic_DNA"/>
</dbReference>
<evidence type="ECO:0000259" key="4">
    <source>
        <dbReference type="Pfam" id="PF03088"/>
    </source>
</evidence>
<dbReference type="Proteomes" id="UP001595897">
    <property type="component" value="Unassembled WGS sequence"/>
</dbReference>
<name>A0ABV9LZC9_9ALTE</name>
<comment type="caution">
    <text evidence="5">The sequence shown here is derived from an EMBL/GenBank/DDBJ whole genome shotgun (WGS) entry which is preliminary data.</text>
</comment>
<gene>
    <name evidence="5" type="ORF">ACFO4O_11510</name>
</gene>
<dbReference type="SUPFAM" id="SSF63829">
    <property type="entry name" value="Calcium-dependent phosphotriesterase"/>
    <property type="match status" value="1"/>
</dbReference>
<evidence type="ECO:0000256" key="3">
    <source>
        <dbReference type="ARBA" id="ARBA00023180"/>
    </source>
</evidence>
<dbReference type="RefSeq" id="WP_382408645.1">
    <property type="nucleotide sequence ID" value="NZ_JBHSGU010000005.1"/>
</dbReference>
<evidence type="ECO:0000256" key="2">
    <source>
        <dbReference type="ARBA" id="ARBA00022553"/>
    </source>
</evidence>
<dbReference type="PANTHER" id="PTHR10426:SF88">
    <property type="entry name" value="ADIPOCYTE PLASMA MEMBRANE-ASSOCIATED PROTEIN HEMOMUCIN-RELATED"/>
    <property type="match status" value="1"/>
</dbReference>
<organism evidence="5 6">
    <name type="scientific">Glaciecola siphonariae</name>
    <dbReference type="NCBI Taxonomy" id="521012"/>
    <lineage>
        <taxon>Bacteria</taxon>
        <taxon>Pseudomonadati</taxon>
        <taxon>Pseudomonadota</taxon>
        <taxon>Gammaproteobacteria</taxon>
        <taxon>Alteromonadales</taxon>
        <taxon>Alteromonadaceae</taxon>
        <taxon>Glaciecola</taxon>
    </lineage>
</organism>
<evidence type="ECO:0000313" key="5">
    <source>
        <dbReference type="EMBL" id="MFC4700788.1"/>
    </source>
</evidence>
<dbReference type="Pfam" id="PF20067">
    <property type="entry name" value="SSL_N"/>
    <property type="match status" value="1"/>
</dbReference>
<accession>A0ABV9LZC9</accession>
<keyword evidence="3" id="KW-0325">Glycoprotein</keyword>
<evidence type="ECO:0000313" key="6">
    <source>
        <dbReference type="Proteomes" id="UP001595897"/>
    </source>
</evidence>